<dbReference type="InterPro" id="IPR021109">
    <property type="entry name" value="Peptidase_aspartic_dom_sf"/>
</dbReference>
<proteinExistence type="predicted"/>
<protein>
    <submittedName>
        <fullName evidence="3">Uncharacterized protein</fullName>
    </submittedName>
</protein>
<feature type="chain" id="PRO_5042057644" evidence="2">
    <location>
        <begin position="18"/>
        <end position="237"/>
    </location>
</feature>
<evidence type="ECO:0000256" key="1">
    <source>
        <dbReference type="SAM" id="MobiDB-lite"/>
    </source>
</evidence>
<dbReference type="SUPFAM" id="SSF50630">
    <property type="entry name" value="Acid proteases"/>
    <property type="match status" value="1"/>
</dbReference>
<keyword evidence="4" id="KW-1185">Reference proteome</keyword>
<organism evidence="3 4">
    <name type="scientific">Dipteronia dyeriana</name>
    <dbReference type="NCBI Taxonomy" id="168575"/>
    <lineage>
        <taxon>Eukaryota</taxon>
        <taxon>Viridiplantae</taxon>
        <taxon>Streptophyta</taxon>
        <taxon>Embryophyta</taxon>
        <taxon>Tracheophyta</taxon>
        <taxon>Spermatophyta</taxon>
        <taxon>Magnoliopsida</taxon>
        <taxon>eudicotyledons</taxon>
        <taxon>Gunneridae</taxon>
        <taxon>Pentapetalae</taxon>
        <taxon>rosids</taxon>
        <taxon>malvids</taxon>
        <taxon>Sapindales</taxon>
        <taxon>Sapindaceae</taxon>
        <taxon>Hippocastanoideae</taxon>
        <taxon>Acereae</taxon>
        <taxon>Dipteronia</taxon>
    </lineage>
</organism>
<feature type="region of interest" description="Disordered" evidence="1">
    <location>
        <begin position="23"/>
        <end position="49"/>
    </location>
</feature>
<feature type="signal peptide" evidence="2">
    <location>
        <begin position="1"/>
        <end position="17"/>
    </location>
</feature>
<evidence type="ECO:0000313" key="4">
    <source>
        <dbReference type="Proteomes" id="UP001280121"/>
    </source>
</evidence>
<feature type="compositionally biased region" description="Polar residues" evidence="1">
    <location>
        <begin position="23"/>
        <end position="39"/>
    </location>
</feature>
<dbReference type="Proteomes" id="UP001280121">
    <property type="component" value="Unassembled WGS sequence"/>
</dbReference>
<dbReference type="EMBL" id="JANJYI010000006">
    <property type="protein sequence ID" value="KAK2643967.1"/>
    <property type="molecule type" value="Genomic_DNA"/>
</dbReference>
<accession>A0AAD9WVG4</accession>
<reference evidence="3" key="1">
    <citation type="journal article" date="2023" name="Plant J.">
        <title>Genome sequences and population genomics provide insights into the demographic history, inbreeding, and mutation load of two 'living fossil' tree species of Dipteronia.</title>
        <authorList>
            <person name="Feng Y."/>
            <person name="Comes H.P."/>
            <person name="Chen J."/>
            <person name="Zhu S."/>
            <person name="Lu R."/>
            <person name="Zhang X."/>
            <person name="Li P."/>
            <person name="Qiu J."/>
            <person name="Olsen K.M."/>
            <person name="Qiu Y."/>
        </authorList>
    </citation>
    <scope>NUCLEOTIDE SEQUENCE</scope>
    <source>
        <strain evidence="3">KIB01</strain>
    </source>
</reference>
<sequence>MYSIILQLVCTLAATTSFPDFQTSKTSFPGQKRSTINNLHDNHGSQADKRPYEVKYGDGFYTKGTLMLETLTIGQMVILNMAIGCGHKMTRTRTKDMDQHPSLNNPAPATENVPRFLCPHPMTMFWITVSPIITALPVSVAKYWYVGGLPTPTRTNYSPILRIHENDVFDVVLKIRIGGTCSFFWQFEEAVTSSGSRKSISSDRRRNCRFRRHHGGSTLLPPKTGGNGLLYGGDLAS</sequence>
<keyword evidence="2" id="KW-0732">Signal</keyword>
<gene>
    <name evidence="3" type="ORF">Ddye_019162</name>
</gene>
<evidence type="ECO:0000313" key="3">
    <source>
        <dbReference type="EMBL" id="KAK2643967.1"/>
    </source>
</evidence>
<evidence type="ECO:0000256" key="2">
    <source>
        <dbReference type="SAM" id="SignalP"/>
    </source>
</evidence>
<feature type="compositionally biased region" description="Basic and acidic residues" evidence="1">
    <location>
        <begin position="40"/>
        <end position="49"/>
    </location>
</feature>
<comment type="caution">
    <text evidence="3">The sequence shown here is derived from an EMBL/GenBank/DDBJ whole genome shotgun (WGS) entry which is preliminary data.</text>
</comment>
<dbReference type="Gene3D" id="2.40.70.10">
    <property type="entry name" value="Acid Proteases"/>
    <property type="match status" value="1"/>
</dbReference>
<name>A0AAD9WVG4_9ROSI</name>
<dbReference type="AlphaFoldDB" id="A0AAD9WVG4"/>